<evidence type="ECO:0000256" key="2">
    <source>
        <dbReference type="ARBA" id="ARBA00022763"/>
    </source>
</evidence>
<protein>
    <recommendedName>
        <fullName evidence="8">Probable DNA 3'-5' helicase RecG</fullName>
    </recommendedName>
</protein>
<keyword evidence="1" id="KW-0547">Nucleotide-binding</keyword>
<gene>
    <name evidence="11" type="primary">recG</name>
    <name evidence="11" type="ORF">V22_06280</name>
</gene>
<organism evidence="11 12">
    <name type="scientific">Calycomorphotria hydatis</name>
    <dbReference type="NCBI Taxonomy" id="2528027"/>
    <lineage>
        <taxon>Bacteria</taxon>
        <taxon>Pseudomonadati</taxon>
        <taxon>Planctomycetota</taxon>
        <taxon>Planctomycetia</taxon>
        <taxon>Planctomycetales</taxon>
        <taxon>Planctomycetaceae</taxon>
        <taxon>Calycomorphotria</taxon>
    </lineage>
</organism>
<dbReference type="CDD" id="cd17992">
    <property type="entry name" value="DEXHc_RecG"/>
    <property type="match status" value="1"/>
</dbReference>
<dbReference type="NCBIfam" id="NF008168">
    <property type="entry name" value="PRK10917.2-2"/>
    <property type="match status" value="1"/>
</dbReference>
<dbReference type="Proteomes" id="UP000319976">
    <property type="component" value="Chromosome"/>
</dbReference>
<keyword evidence="2" id="KW-0227">DNA damage</keyword>
<keyword evidence="4 11" id="KW-0347">Helicase</keyword>
<dbReference type="InterPro" id="IPR033454">
    <property type="entry name" value="RecG_wedge"/>
</dbReference>
<dbReference type="PANTHER" id="PTHR47964">
    <property type="entry name" value="ATP-DEPENDENT DNA HELICASE HOMOLOG RECG, CHLOROPLASTIC"/>
    <property type="match status" value="1"/>
</dbReference>
<keyword evidence="6" id="KW-0238">DNA-binding</keyword>
<dbReference type="InterPro" id="IPR045562">
    <property type="entry name" value="RecG_dom3_C"/>
</dbReference>
<dbReference type="EMBL" id="CP036316">
    <property type="protein sequence ID" value="QDT63407.1"/>
    <property type="molecule type" value="Genomic_DNA"/>
</dbReference>
<dbReference type="CDD" id="cd04488">
    <property type="entry name" value="RecG_wedge_OBF"/>
    <property type="match status" value="1"/>
</dbReference>
<dbReference type="PROSITE" id="PS51192">
    <property type="entry name" value="HELICASE_ATP_BIND_1"/>
    <property type="match status" value="1"/>
</dbReference>
<dbReference type="Pfam" id="PF17191">
    <property type="entry name" value="RecG_wedge"/>
    <property type="match status" value="1"/>
</dbReference>
<keyword evidence="7" id="KW-0234">DNA repair</keyword>
<reference evidence="11 12" key="1">
    <citation type="submission" date="2019-02" db="EMBL/GenBank/DDBJ databases">
        <title>Deep-cultivation of Planctomycetes and their phenomic and genomic characterization uncovers novel biology.</title>
        <authorList>
            <person name="Wiegand S."/>
            <person name="Jogler M."/>
            <person name="Boedeker C."/>
            <person name="Pinto D."/>
            <person name="Vollmers J."/>
            <person name="Rivas-Marin E."/>
            <person name="Kohn T."/>
            <person name="Peeters S.H."/>
            <person name="Heuer A."/>
            <person name="Rast P."/>
            <person name="Oberbeckmann S."/>
            <person name="Bunk B."/>
            <person name="Jeske O."/>
            <person name="Meyerdierks A."/>
            <person name="Storesund J.E."/>
            <person name="Kallscheuer N."/>
            <person name="Luecker S."/>
            <person name="Lage O.M."/>
            <person name="Pohl T."/>
            <person name="Merkel B.J."/>
            <person name="Hornburger P."/>
            <person name="Mueller R.-W."/>
            <person name="Bruemmer F."/>
            <person name="Labrenz M."/>
            <person name="Spormann A.M."/>
            <person name="Op den Camp H."/>
            <person name="Overmann J."/>
            <person name="Amann R."/>
            <person name="Jetten M.S.M."/>
            <person name="Mascher T."/>
            <person name="Medema M.H."/>
            <person name="Devos D.P."/>
            <person name="Kaster A.-K."/>
            <person name="Ovreas L."/>
            <person name="Rohde M."/>
            <person name="Galperin M.Y."/>
            <person name="Jogler C."/>
        </authorList>
    </citation>
    <scope>NUCLEOTIDE SEQUENCE [LARGE SCALE GENOMIC DNA]</scope>
    <source>
        <strain evidence="11 12">V22</strain>
    </source>
</reference>
<accession>A0A517T4V5</accession>
<dbReference type="InterPro" id="IPR011545">
    <property type="entry name" value="DEAD/DEAH_box_helicase_dom"/>
</dbReference>
<dbReference type="InterPro" id="IPR001650">
    <property type="entry name" value="Helicase_C-like"/>
</dbReference>
<keyword evidence="5" id="KW-0067">ATP-binding</keyword>
<dbReference type="Pfam" id="PF00270">
    <property type="entry name" value="DEAD"/>
    <property type="match status" value="1"/>
</dbReference>
<evidence type="ECO:0000256" key="1">
    <source>
        <dbReference type="ARBA" id="ARBA00022741"/>
    </source>
</evidence>
<evidence type="ECO:0000256" key="7">
    <source>
        <dbReference type="ARBA" id="ARBA00023204"/>
    </source>
</evidence>
<evidence type="ECO:0000259" key="9">
    <source>
        <dbReference type="PROSITE" id="PS51192"/>
    </source>
</evidence>
<dbReference type="Pfam" id="PF19833">
    <property type="entry name" value="RecG_dom3_C"/>
    <property type="match status" value="1"/>
</dbReference>
<evidence type="ECO:0000256" key="8">
    <source>
        <dbReference type="ARBA" id="ARBA00049819"/>
    </source>
</evidence>
<dbReference type="GO" id="GO:0005524">
    <property type="term" value="F:ATP binding"/>
    <property type="evidence" value="ECO:0007669"/>
    <property type="project" value="UniProtKB-KW"/>
</dbReference>
<evidence type="ECO:0000256" key="4">
    <source>
        <dbReference type="ARBA" id="ARBA00022806"/>
    </source>
</evidence>
<sequence length="737" mass="82802">MIHHRIPQCDSSPRFRSGLLLIVKTAMPDDPLNMPAQYLKGAGARRVGALSRLGLETVRDVLFNLPRDVLDLSNVVSAGELRGDAMQTVRGVVVDRDARAISRGRTMTSILLDSDGEYVRGTWFNQPWMLKKFDMQQQVLFSGKPKKREGRWEFSHPRVQWLDDELDGEDVSNEEIRGMILPRYPLTEGLTMEALRFISRGAVEDYASLVTDPLPAPLQREWKMPSLTDAVRQLHCPESVDLFNAAKQRLLFDDLFEFQLALALRRRDWAVNQRAYKIETSPKVDSRIRRLFPFDFTEGQNKAVREIAIDLATPRAMHRLLQADVGAGKTVVALYAMLTTIAAGYQTVLMAPTEVLANQHWRTVTKALSHSRVKQRLLTGSLTAAERKKVHAEIQAGEVDLLVGTQAVIQDAVSFAKLGLAVIDEQHKFGVAQRARFGLQEESEENAIAPHLLVMTATPIPRSLCLTQFGDLDVTRITELPPGRQRVVTSRVDGTLGRERAWEFIREQLEAGRQAYVVCPRIERNAEDDGSAVAGSVEAVYDRLIQGELRKWAARDEVRALHGRLSSDEKESIMQSFRAGDVRVLISTTVIEVGVDVPNATMMVVFQANQFGLSQLHQLRGRIGRGRFQGYCFLLTENETDDAAKRLAVMEQTSDGFKIAEADFEIRGPGDVLGTRQSGGLPLKRAHPQRDFELLLTARERAFEIVRNGDIDRDLFEPLRQEVINRFGEKLELPRGG</sequence>
<evidence type="ECO:0000256" key="6">
    <source>
        <dbReference type="ARBA" id="ARBA00023125"/>
    </source>
</evidence>
<dbReference type="PANTHER" id="PTHR47964:SF1">
    <property type="entry name" value="ATP-DEPENDENT DNA HELICASE HOMOLOG RECG, CHLOROPLASTIC"/>
    <property type="match status" value="1"/>
</dbReference>
<dbReference type="GO" id="GO:0016787">
    <property type="term" value="F:hydrolase activity"/>
    <property type="evidence" value="ECO:0007669"/>
    <property type="project" value="UniProtKB-KW"/>
</dbReference>
<dbReference type="KEGG" id="chya:V22_06280"/>
<feature type="domain" description="Helicase ATP-binding" evidence="9">
    <location>
        <begin position="310"/>
        <end position="477"/>
    </location>
</feature>
<dbReference type="SMART" id="SM00487">
    <property type="entry name" value="DEXDc"/>
    <property type="match status" value="1"/>
</dbReference>
<dbReference type="Gene3D" id="3.40.50.300">
    <property type="entry name" value="P-loop containing nucleotide triphosphate hydrolases"/>
    <property type="match status" value="2"/>
</dbReference>
<evidence type="ECO:0000313" key="12">
    <source>
        <dbReference type="Proteomes" id="UP000319976"/>
    </source>
</evidence>
<dbReference type="GO" id="GO:0006281">
    <property type="term" value="P:DNA repair"/>
    <property type="evidence" value="ECO:0007669"/>
    <property type="project" value="UniProtKB-KW"/>
</dbReference>
<dbReference type="InterPro" id="IPR012340">
    <property type="entry name" value="NA-bd_OB-fold"/>
</dbReference>
<dbReference type="PROSITE" id="PS51194">
    <property type="entry name" value="HELICASE_CTER"/>
    <property type="match status" value="1"/>
</dbReference>
<evidence type="ECO:0000259" key="10">
    <source>
        <dbReference type="PROSITE" id="PS51194"/>
    </source>
</evidence>
<dbReference type="InterPro" id="IPR047112">
    <property type="entry name" value="RecG/Mfd"/>
</dbReference>
<dbReference type="InterPro" id="IPR027417">
    <property type="entry name" value="P-loop_NTPase"/>
</dbReference>
<dbReference type="GO" id="GO:0003678">
    <property type="term" value="F:DNA helicase activity"/>
    <property type="evidence" value="ECO:0007669"/>
    <property type="project" value="TreeGrafter"/>
</dbReference>
<keyword evidence="12" id="KW-1185">Reference proteome</keyword>
<dbReference type="GO" id="GO:0003677">
    <property type="term" value="F:DNA binding"/>
    <property type="evidence" value="ECO:0007669"/>
    <property type="project" value="UniProtKB-KW"/>
</dbReference>
<dbReference type="AlphaFoldDB" id="A0A517T4V5"/>
<name>A0A517T4V5_9PLAN</name>
<evidence type="ECO:0000313" key="11">
    <source>
        <dbReference type="EMBL" id="QDT63407.1"/>
    </source>
</evidence>
<keyword evidence="3 11" id="KW-0378">Hydrolase</keyword>
<dbReference type="InterPro" id="IPR014001">
    <property type="entry name" value="Helicase_ATP-bd"/>
</dbReference>
<dbReference type="SUPFAM" id="SSF52540">
    <property type="entry name" value="P-loop containing nucleoside triphosphate hydrolases"/>
    <property type="match status" value="1"/>
</dbReference>
<dbReference type="Gene3D" id="2.40.50.140">
    <property type="entry name" value="Nucleic acid-binding proteins"/>
    <property type="match status" value="1"/>
</dbReference>
<evidence type="ECO:0000256" key="3">
    <source>
        <dbReference type="ARBA" id="ARBA00022801"/>
    </source>
</evidence>
<dbReference type="SUPFAM" id="SSF50249">
    <property type="entry name" value="Nucleic acid-binding proteins"/>
    <property type="match status" value="1"/>
</dbReference>
<dbReference type="NCBIfam" id="NF008165">
    <property type="entry name" value="PRK10917.1-3"/>
    <property type="match status" value="1"/>
</dbReference>
<proteinExistence type="predicted"/>
<dbReference type="Pfam" id="PF00271">
    <property type="entry name" value="Helicase_C"/>
    <property type="match status" value="1"/>
</dbReference>
<evidence type="ECO:0000256" key="5">
    <source>
        <dbReference type="ARBA" id="ARBA00022840"/>
    </source>
</evidence>
<feature type="domain" description="Helicase C-terminal" evidence="10">
    <location>
        <begin position="511"/>
        <end position="665"/>
    </location>
</feature>
<dbReference type="SMART" id="SM00490">
    <property type="entry name" value="HELICc"/>
    <property type="match status" value="1"/>
</dbReference>